<organism evidence="1 2">
    <name type="scientific">Clostridium uliginosum</name>
    <dbReference type="NCBI Taxonomy" id="119641"/>
    <lineage>
        <taxon>Bacteria</taxon>
        <taxon>Bacillati</taxon>
        <taxon>Bacillota</taxon>
        <taxon>Clostridia</taxon>
        <taxon>Eubacteriales</taxon>
        <taxon>Clostridiaceae</taxon>
        <taxon>Clostridium</taxon>
    </lineage>
</organism>
<gene>
    <name evidence="1" type="ORF">SAMN05421842_101259</name>
</gene>
<name>A0A1I1HC72_9CLOT</name>
<dbReference type="EMBL" id="FOMG01000001">
    <property type="protein sequence ID" value="SFC21607.1"/>
    <property type="molecule type" value="Genomic_DNA"/>
</dbReference>
<dbReference type="AlphaFoldDB" id="A0A1I1HC72"/>
<dbReference type="OrthoDB" id="1912520at2"/>
<dbReference type="Proteomes" id="UP000199263">
    <property type="component" value="Unassembled WGS sequence"/>
</dbReference>
<accession>A0A1I1HC72</accession>
<reference evidence="1 2" key="1">
    <citation type="submission" date="2016-10" db="EMBL/GenBank/DDBJ databases">
        <authorList>
            <person name="de Groot N.N."/>
        </authorList>
    </citation>
    <scope>NUCLEOTIDE SEQUENCE [LARGE SCALE GENOMIC DNA]</scope>
    <source>
        <strain evidence="1 2">DSM 12992</strain>
    </source>
</reference>
<sequence>MTGYELIMKVQQKMQDPKFAKKFNSAIAELNNIQGLQQEVMRIAQIQDEKKKEKAIDKLPDRAKKTVKELLKMIND</sequence>
<proteinExistence type="predicted"/>
<protein>
    <submittedName>
        <fullName evidence="1">Uncharacterized protein</fullName>
    </submittedName>
</protein>
<evidence type="ECO:0000313" key="1">
    <source>
        <dbReference type="EMBL" id="SFC21607.1"/>
    </source>
</evidence>
<evidence type="ECO:0000313" key="2">
    <source>
        <dbReference type="Proteomes" id="UP000199263"/>
    </source>
</evidence>
<dbReference type="RefSeq" id="WP_090088021.1">
    <property type="nucleotide sequence ID" value="NZ_FOMG01000001.1"/>
</dbReference>
<keyword evidence="2" id="KW-1185">Reference proteome</keyword>